<keyword evidence="1" id="KW-0472">Membrane</keyword>
<evidence type="ECO:0000256" key="1">
    <source>
        <dbReference type="SAM" id="Phobius"/>
    </source>
</evidence>
<proteinExistence type="predicted"/>
<feature type="transmembrane region" description="Helical" evidence="1">
    <location>
        <begin position="51"/>
        <end position="74"/>
    </location>
</feature>
<name>A0AA38Z199_VITRO</name>
<dbReference type="Proteomes" id="UP001168098">
    <property type="component" value="Unassembled WGS sequence"/>
</dbReference>
<keyword evidence="1" id="KW-0812">Transmembrane</keyword>
<keyword evidence="3" id="KW-1185">Reference proteome</keyword>
<accession>A0AA38Z199</accession>
<protein>
    <submittedName>
        <fullName evidence="2">Uncharacterized protein</fullName>
    </submittedName>
</protein>
<dbReference type="EMBL" id="JARBHA010000015">
    <property type="protein sequence ID" value="KAJ9680248.1"/>
    <property type="molecule type" value="Genomic_DNA"/>
</dbReference>
<comment type="caution">
    <text evidence="2">The sequence shown here is derived from an EMBL/GenBank/DDBJ whole genome shotgun (WGS) entry which is preliminary data.</text>
</comment>
<keyword evidence="1" id="KW-1133">Transmembrane helix</keyword>
<organism evidence="2 3">
    <name type="scientific">Vitis rotundifolia</name>
    <name type="common">Muscadine grape</name>
    <dbReference type="NCBI Taxonomy" id="103349"/>
    <lineage>
        <taxon>Eukaryota</taxon>
        <taxon>Viridiplantae</taxon>
        <taxon>Streptophyta</taxon>
        <taxon>Embryophyta</taxon>
        <taxon>Tracheophyta</taxon>
        <taxon>Spermatophyta</taxon>
        <taxon>Magnoliopsida</taxon>
        <taxon>eudicotyledons</taxon>
        <taxon>Gunneridae</taxon>
        <taxon>Pentapetalae</taxon>
        <taxon>rosids</taxon>
        <taxon>Vitales</taxon>
        <taxon>Vitaceae</taxon>
        <taxon>Viteae</taxon>
        <taxon>Vitis</taxon>
    </lineage>
</organism>
<reference evidence="2 3" key="1">
    <citation type="journal article" date="2023" name="BMC Biotechnol.">
        <title>Vitis rotundifolia cv Carlos genome sequencing.</title>
        <authorList>
            <person name="Huff M."/>
            <person name="Hulse-Kemp A."/>
            <person name="Scheffler B."/>
            <person name="Youngblood R."/>
            <person name="Simpson S."/>
            <person name="Babiker E."/>
            <person name="Staton M."/>
        </authorList>
    </citation>
    <scope>NUCLEOTIDE SEQUENCE [LARGE SCALE GENOMIC DNA]</scope>
    <source>
        <tissue evidence="2">Leaf</tissue>
    </source>
</reference>
<evidence type="ECO:0000313" key="3">
    <source>
        <dbReference type="Proteomes" id="UP001168098"/>
    </source>
</evidence>
<sequence length="213" mass="23959">MAQYRQLGFDRCALRGHDLHNGNRASNHISIGFRAQHKQSRARKSSKGSRISVGTVVLFLSLVLTVTVLASNYISGESEINTYHAQDDDLKDDLDFLTHVTRIDKSKVLEFGQGSVVHGGDSRYWERDDRRRDEDYNEEVLELSTMSIRDGSIDKSRVVVKGKNDNEKIFFDNAIKGSGGQGSGLYNEVGRDELTIYEPKYEASLKDVGQINK</sequence>
<gene>
    <name evidence="2" type="ORF">PVL29_019530</name>
</gene>
<dbReference type="AlphaFoldDB" id="A0AA38Z199"/>
<evidence type="ECO:0000313" key="2">
    <source>
        <dbReference type="EMBL" id="KAJ9680248.1"/>
    </source>
</evidence>